<dbReference type="Gene3D" id="1.10.260.40">
    <property type="entry name" value="lambda repressor-like DNA-binding domains"/>
    <property type="match status" value="1"/>
</dbReference>
<dbReference type="AlphaFoldDB" id="A0ABD5JWY5"/>
<reference evidence="3 4" key="1">
    <citation type="submission" date="2024-03" db="EMBL/GenBank/DDBJ databases">
        <title>Reference genomes for the five species model microbial community.</title>
        <authorList>
            <person name="Padfield D."/>
        </authorList>
    </citation>
    <scope>NUCLEOTIDE SEQUENCE [LARGE SCALE GENOMIC DNA]</scope>
    <source>
        <strain evidence="3 4">AB1</strain>
    </source>
</reference>
<evidence type="ECO:0000259" key="2">
    <source>
        <dbReference type="PROSITE" id="PS50943"/>
    </source>
</evidence>
<dbReference type="EMBL" id="JBBHKQ010000001">
    <property type="protein sequence ID" value="MEJ5901225.1"/>
    <property type="molecule type" value="Genomic_DNA"/>
</dbReference>
<evidence type="ECO:0000313" key="3">
    <source>
        <dbReference type="EMBL" id="MEJ5901225.1"/>
    </source>
</evidence>
<dbReference type="CDD" id="cd00093">
    <property type="entry name" value="HTH_XRE"/>
    <property type="match status" value="1"/>
</dbReference>
<accession>A0ABD5JWY5</accession>
<dbReference type="PANTHER" id="PTHR46558">
    <property type="entry name" value="TRACRIPTIONAL REGULATORY PROTEIN-RELATED-RELATED"/>
    <property type="match status" value="1"/>
</dbReference>
<dbReference type="SUPFAM" id="SSF47413">
    <property type="entry name" value="lambda repressor-like DNA-binding domains"/>
    <property type="match status" value="1"/>
</dbReference>
<sequence length="120" mass="13471">MTSTRSTTITARSFGERLKTVRKSFGLTQEELALKSGLSTITLSKLESGVNKPSYDAVLSLSNSLEVEPNYFFGWSDEMTGDTKSERRLKLRSLILHAEKLDDAWIDELISLSKLALSRR</sequence>
<protein>
    <submittedName>
        <fullName evidence="3">Helix-turn-helix transcriptional regulator</fullName>
    </submittedName>
</protein>
<dbReference type="Proteomes" id="UP001362311">
    <property type="component" value="Unassembled WGS sequence"/>
</dbReference>
<evidence type="ECO:0000256" key="1">
    <source>
        <dbReference type="ARBA" id="ARBA00023125"/>
    </source>
</evidence>
<dbReference type="InterPro" id="IPR001387">
    <property type="entry name" value="Cro/C1-type_HTH"/>
</dbReference>
<dbReference type="InterPro" id="IPR010982">
    <property type="entry name" value="Lambda_DNA-bd_dom_sf"/>
</dbReference>
<organism evidence="3 4">
    <name type="scientific">Ochrobactrum teleogrylli</name>
    <dbReference type="NCBI Taxonomy" id="2479765"/>
    <lineage>
        <taxon>Bacteria</taxon>
        <taxon>Pseudomonadati</taxon>
        <taxon>Pseudomonadota</taxon>
        <taxon>Alphaproteobacteria</taxon>
        <taxon>Hyphomicrobiales</taxon>
        <taxon>Brucellaceae</taxon>
        <taxon>Brucella/Ochrobactrum group</taxon>
        <taxon>Ochrobactrum</taxon>
    </lineage>
</organism>
<comment type="caution">
    <text evidence="3">The sequence shown here is derived from an EMBL/GenBank/DDBJ whole genome shotgun (WGS) entry which is preliminary data.</text>
</comment>
<proteinExistence type="predicted"/>
<dbReference type="PANTHER" id="PTHR46558:SF11">
    <property type="entry name" value="HTH-TYPE TRANSCRIPTIONAL REGULATOR XRE"/>
    <property type="match status" value="1"/>
</dbReference>
<dbReference type="PROSITE" id="PS50943">
    <property type="entry name" value="HTH_CROC1"/>
    <property type="match status" value="1"/>
</dbReference>
<feature type="domain" description="HTH cro/C1-type" evidence="2">
    <location>
        <begin position="18"/>
        <end position="72"/>
    </location>
</feature>
<dbReference type="RefSeq" id="WP_339440294.1">
    <property type="nucleotide sequence ID" value="NZ_JBBHKQ010000001.1"/>
</dbReference>
<dbReference type="SMART" id="SM00530">
    <property type="entry name" value="HTH_XRE"/>
    <property type="match status" value="1"/>
</dbReference>
<keyword evidence="1" id="KW-0238">DNA-binding</keyword>
<name>A0ABD5JWY5_9HYPH</name>
<evidence type="ECO:0000313" key="4">
    <source>
        <dbReference type="Proteomes" id="UP001362311"/>
    </source>
</evidence>
<gene>
    <name evidence="3" type="ORF">WIX40_14010</name>
</gene>
<dbReference type="Pfam" id="PF01381">
    <property type="entry name" value="HTH_3"/>
    <property type="match status" value="1"/>
</dbReference>
<dbReference type="GO" id="GO:0003677">
    <property type="term" value="F:DNA binding"/>
    <property type="evidence" value="ECO:0007669"/>
    <property type="project" value="UniProtKB-KW"/>
</dbReference>